<feature type="region of interest" description="Disordered" evidence="1">
    <location>
        <begin position="251"/>
        <end position="272"/>
    </location>
</feature>
<dbReference type="VEuPathDB" id="FungiDB:CNH00760"/>
<keyword evidence="3" id="KW-1185">Reference proteome</keyword>
<protein>
    <submittedName>
        <fullName evidence="2">Expressed protein</fullName>
    </submittedName>
</protein>
<proteinExistence type="predicted"/>
<dbReference type="KEGG" id="cne:CNH00760"/>
<dbReference type="InParanoid" id="Q5KCE7"/>
<evidence type="ECO:0000313" key="2">
    <source>
        <dbReference type="EMBL" id="AAW44961.1"/>
    </source>
</evidence>
<dbReference type="OMA" id="IVMVERA"/>
<feature type="compositionally biased region" description="Polar residues" evidence="1">
    <location>
        <begin position="253"/>
        <end position="272"/>
    </location>
</feature>
<dbReference type="EMBL" id="AE017348">
    <property type="protein sequence ID" value="AAW44961.1"/>
    <property type="molecule type" value="Genomic_DNA"/>
</dbReference>
<dbReference type="AlphaFoldDB" id="Q5KCE7"/>
<dbReference type="Proteomes" id="UP000002149">
    <property type="component" value="Chromosome 8"/>
</dbReference>
<dbReference type="RefSeq" id="XP_572268.1">
    <property type="nucleotide sequence ID" value="XM_572268.2"/>
</dbReference>
<evidence type="ECO:0000313" key="3">
    <source>
        <dbReference type="Proteomes" id="UP000002149"/>
    </source>
</evidence>
<reference evidence="2 3" key="1">
    <citation type="journal article" date="2005" name="Science">
        <title>The genome of the basidiomycetous yeast and human pathogen Cryptococcus neoformans.</title>
        <authorList>
            <person name="Loftus B.J."/>
            <person name="Fung E."/>
            <person name="Roncaglia P."/>
            <person name="Rowley D."/>
            <person name="Amedeo P."/>
            <person name="Bruno D."/>
            <person name="Vamathevan J."/>
            <person name="Miranda M."/>
            <person name="Anderson I.J."/>
            <person name="Fraser J.A."/>
            <person name="Allen J.E."/>
            <person name="Bosdet I.E."/>
            <person name="Brent M.R."/>
            <person name="Chiu R."/>
            <person name="Doering T.L."/>
            <person name="Donlin M.J."/>
            <person name="D'Souza C.A."/>
            <person name="Fox D.S."/>
            <person name="Grinberg V."/>
            <person name="Fu J."/>
            <person name="Fukushima M."/>
            <person name="Haas B.J."/>
            <person name="Huang J.C."/>
            <person name="Janbon G."/>
            <person name="Jones S.J."/>
            <person name="Koo H.L."/>
            <person name="Krzywinski M.I."/>
            <person name="Kwon-Chung J.K."/>
            <person name="Lengeler K.B."/>
            <person name="Maiti R."/>
            <person name="Marra M.A."/>
            <person name="Marra R.E."/>
            <person name="Mathewson C.A."/>
            <person name="Mitchell T.G."/>
            <person name="Pertea M."/>
            <person name="Riggs F.R."/>
            <person name="Salzberg S.L."/>
            <person name="Schein J.E."/>
            <person name="Shvartsbeyn A."/>
            <person name="Shin H."/>
            <person name="Shumway M."/>
            <person name="Specht C.A."/>
            <person name="Suh B.B."/>
            <person name="Tenney A."/>
            <person name="Utterback T.R."/>
            <person name="Wickes B.L."/>
            <person name="Wortman J.R."/>
            <person name="Wye N.H."/>
            <person name="Kronstad J.W."/>
            <person name="Lodge J.K."/>
            <person name="Heitman J."/>
            <person name="Davis R.W."/>
            <person name="Fraser C.M."/>
            <person name="Hyman R.W."/>
        </authorList>
    </citation>
    <scope>NUCLEOTIDE SEQUENCE [LARGE SCALE GENOMIC DNA]</scope>
    <source>
        <strain evidence="3">JEC21 / ATCC MYA-565</strain>
    </source>
</reference>
<dbReference type="HOGENOM" id="CLU_891417_0_0_1"/>
<dbReference type="PaxDb" id="214684-Q5KCE7"/>
<name>Q5KCE7_CRYD1</name>
<dbReference type="OrthoDB" id="2573023at2759"/>
<organism evidence="2 3">
    <name type="scientific">Cryptococcus deneoformans (strain JEC21 / ATCC MYA-565)</name>
    <name type="common">Cryptococcus neoformans var. neoformans serotype D</name>
    <dbReference type="NCBI Taxonomy" id="214684"/>
    <lineage>
        <taxon>Eukaryota</taxon>
        <taxon>Fungi</taxon>
        <taxon>Dikarya</taxon>
        <taxon>Basidiomycota</taxon>
        <taxon>Agaricomycotina</taxon>
        <taxon>Tremellomycetes</taxon>
        <taxon>Tremellales</taxon>
        <taxon>Cryptococcaceae</taxon>
        <taxon>Cryptococcus</taxon>
        <taxon>Cryptococcus neoformans species complex</taxon>
    </lineage>
</organism>
<gene>
    <name evidence="2" type="ordered locus">CNH00760</name>
</gene>
<dbReference type="GeneID" id="3259201"/>
<accession>Q5KCE7</accession>
<feature type="region of interest" description="Disordered" evidence="1">
    <location>
        <begin position="212"/>
        <end position="235"/>
    </location>
</feature>
<evidence type="ECO:0000256" key="1">
    <source>
        <dbReference type="SAM" id="MobiDB-lite"/>
    </source>
</evidence>
<dbReference type="eggNOG" id="ENOG502RBDN">
    <property type="taxonomic scope" value="Eukaryota"/>
</dbReference>
<sequence length="324" mass="35858">MLHPAKIHNTDFPTKRLRSCLSPTRTRHHSPSFLPSGEAAVAVTSWKRVKTVRWQEENGCAVASFHDTYSHEEYDRTPLEPPTSAERDCVFPERGSRCLSGPRECFFGDFSDEEEDLPPSASDFSDSFIIHTPPPTETNSDDGEHSVRQGCDVDGEGEMQDGEDGWDECMQRRRMMFARLCTRENGDRHPEFEGYRSLSATLAELLKSVGCDDEDGSIQEHGDEQALEEDGDGEEVRQSRSRSLNIFGLPTLAQRSVTPTPTGTPSLVSTEESDTEYTIASPSMGTPADALSLNGFGFGNESMSLGQKALPIVMVERAQEVGMR</sequence>